<dbReference type="CDD" id="cd06257">
    <property type="entry name" value="DnaJ"/>
    <property type="match status" value="1"/>
</dbReference>
<comment type="caution">
    <text evidence="3">The sequence shown here is derived from an EMBL/GenBank/DDBJ whole genome shotgun (WGS) entry which is preliminary data.</text>
</comment>
<dbReference type="PROSITE" id="PS50076">
    <property type="entry name" value="DNAJ_2"/>
    <property type="match status" value="1"/>
</dbReference>
<keyword evidence="1" id="KW-1133">Transmembrane helix</keyword>
<feature type="domain" description="J" evidence="2">
    <location>
        <begin position="23"/>
        <end position="98"/>
    </location>
</feature>
<evidence type="ECO:0000256" key="1">
    <source>
        <dbReference type="SAM" id="Phobius"/>
    </source>
</evidence>
<gene>
    <name evidence="3" type="ORF">BGAL_0567g00020</name>
</gene>
<name>A0A4S8QJ72_9HELO</name>
<keyword evidence="4" id="KW-1185">Reference proteome</keyword>
<evidence type="ECO:0000259" key="2">
    <source>
        <dbReference type="PROSITE" id="PS50076"/>
    </source>
</evidence>
<evidence type="ECO:0000313" key="4">
    <source>
        <dbReference type="Proteomes" id="UP000308671"/>
    </source>
</evidence>
<feature type="transmembrane region" description="Helical" evidence="1">
    <location>
        <begin position="194"/>
        <end position="215"/>
    </location>
</feature>
<protein>
    <recommendedName>
        <fullName evidence="2">J domain-containing protein</fullName>
    </recommendedName>
</protein>
<dbReference type="PRINTS" id="PR00625">
    <property type="entry name" value="JDOMAIN"/>
</dbReference>
<sequence length="271" mass="30867">MDVSRSRPLGPVSLENLTPSVAEAFQLLGISPDSSDAEIRSVYLKSALKLHPDRNPNQDTTDAMQELQVAYQIIRERNNEGLDFSNDPVGRIWHDLVASEKRIVFKGCRSMALYILSYEDQFREWKEEMTTTGEDRTTEIKFGQEWLERKLLETRESVHEDIRRGRALAQSQTDDAITMMRLSNILDDWSKAGYFMYAGCGFSASIAISIWMWGFGKVLKSFAISAVVGILVVNGGLIFVHKYIRAPELEVLYQEQLPNHDKTKPDENKAE</sequence>
<dbReference type="EMBL" id="PQXL01000566">
    <property type="protein sequence ID" value="THV44853.1"/>
    <property type="molecule type" value="Genomic_DNA"/>
</dbReference>
<dbReference type="InterPro" id="IPR036869">
    <property type="entry name" value="J_dom_sf"/>
</dbReference>
<dbReference type="OrthoDB" id="3516383at2759"/>
<dbReference type="AlphaFoldDB" id="A0A4S8QJ72"/>
<dbReference type="SMART" id="SM00271">
    <property type="entry name" value="DnaJ"/>
    <property type="match status" value="1"/>
</dbReference>
<dbReference type="PANTHER" id="PTHR24074">
    <property type="entry name" value="CO-CHAPERONE PROTEIN DJLA"/>
    <property type="match status" value="1"/>
</dbReference>
<accession>A0A4S8QJ72</accession>
<dbReference type="InterPro" id="IPR001623">
    <property type="entry name" value="DnaJ_domain"/>
</dbReference>
<keyword evidence="1" id="KW-0472">Membrane</keyword>
<dbReference type="Pfam" id="PF00226">
    <property type="entry name" value="DnaJ"/>
    <property type="match status" value="1"/>
</dbReference>
<proteinExistence type="predicted"/>
<keyword evidence="1" id="KW-0812">Transmembrane</keyword>
<dbReference type="Gene3D" id="1.10.287.110">
    <property type="entry name" value="DnaJ domain"/>
    <property type="match status" value="1"/>
</dbReference>
<dbReference type="InterPro" id="IPR050817">
    <property type="entry name" value="DjlA_DnaK_co-chaperone"/>
</dbReference>
<dbReference type="SUPFAM" id="SSF46565">
    <property type="entry name" value="Chaperone J-domain"/>
    <property type="match status" value="1"/>
</dbReference>
<feature type="transmembrane region" description="Helical" evidence="1">
    <location>
        <begin position="221"/>
        <end position="240"/>
    </location>
</feature>
<dbReference type="Proteomes" id="UP000308671">
    <property type="component" value="Unassembled WGS sequence"/>
</dbReference>
<reference evidence="3 4" key="1">
    <citation type="submission" date="2017-12" db="EMBL/GenBank/DDBJ databases">
        <title>Comparative genomics of Botrytis spp.</title>
        <authorList>
            <person name="Valero-Jimenez C.A."/>
            <person name="Tapia P."/>
            <person name="Veloso J."/>
            <person name="Silva-Moreno E."/>
            <person name="Staats M."/>
            <person name="Valdes J.H."/>
            <person name="Van Kan J.A.L."/>
        </authorList>
    </citation>
    <scope>NUCLEOTIDE SEQUENCE [LARGE SCALE GENOMIC DNA]</scope>
    <source>
        <strain evidence="3 4">MUCL435</strain>
    </source>
</reference>
<evidence type="ECO:0000313" key="3">
    <source>
        <dbReference type="EMBL" id="THV44853.1"/>
    </source>
</evidence>
<organism evidence="3 4">
    <name type="scientific">Botrytis galanthina</name>
    <dbReference type="NCBI Taxonomy" id="278940"/>
    <lineage>
        <taxon>Eukaryota</taxon>
        <taxon>Fungi</taxon>
        <taxon>Dikarya</taxon>
        <taxon>Ascomycota</taxon>
        <taxon>Pezizomycotina</taxon>
        <taxon>Leotiomycetes</taxon>
        <taxon>Helotiales</taxon>
        <taxon>Sclerotiniaceae</taxon>
        <taxon>Botrytis</taxon>
    </lineage>
</organism>